<dbReference type="Proteomes" id="UP000308133">
    <property type="component" value="Unassembled WGS sequence"/>
</dbReference>
<sequence length="259" mass="29033">MANQITLLQFLQAGPPRLVAINGSGGNTTNDAYSFEDIRSISIWPNLTYHQIVHDYGGVLNQVMIVADPMPQTPPKPVTSEHGVQGRFFEYIDKRVSRALRATFNHMRMTNISAPWSLPLGYTELSFGEGQQAATPDSFIPDRAFYEVSAIPGQGPNRAPGEVKPSYKWSSQLATGRALERREYNQALSQLNFYMKQHNTRHGFICTNEELFLVRRLNDEGSLQLSSGISWDAQGAQMTILLALWYIGMLASHDTGYQF</sequence>
<protein>
    <submittedName>
        <fullName evidence="1">Uncharacterized protein</fullName>
    </submittedName>
</protein>
<gene>
    <name evidence="1" type="ORF">C1H76_0609</name>
</gene>
<reference evidence="1 2" key="1">
    <citation type="submission" date="2018-02" db="EMBL/GenBank/DDBJ databases">
        <title>Draft genome sequences of Elsinoe sp., causing black scab on jojoba.</title>
        <authorList>
            <person name="Stodart B."/>
            <person name="Jeffress S."/>
            <person name="Ash G."/>
            <person name="Arun Chinnappa K."/>
        </authorList>
    </citation>
    <scope>NUCLEOTIDE SEQUENCE [LARGE SCALE GENOMIC DNA]</scope>
    <source>
        <strain evidence="1 2">Hillstone_2</strain>
    </source>
</reference>
<dbReference type="EMBL" id="PTQR01000007">
    <property type="protein sequence ID" value="TKX27135.1"/>
    <property type="molecule type" value="Genomic_DNA"/>
</dbReference>
<proteinExistence type="predicted"/>
<dbReference type="AlphaFoldDB" id="A0A4U7BAQ0"/>
<organism evidence="1 2">
    <name type="scientific">Elsinoe australis</name>
    <dbReference type="NCBI Taxonomy" id="40998"/>
    <lineage>
        <taxon>Eukaryota</taxon>
        <taxon>Fungi</taxon>
        <taxon>Dikarya</taxon>
        <taxon>Ascomycota</taxon>
        <taxon>Pezizomycotina</taxon>
        <taxon>Dothideomycetes</taxon>
        <taxon>Dothideomycetidae</taxon>
        <taxon>Myriangiales</taxon>
        <taxon>Elsinoaceae</taxon>
        <taxon>Elsinoe</taxon>
    </lineage>
</organism>
<comment type="caution">
    <text evidence="1">The sequence shown here is derived from an EMBL/GenBank/DDBJ whole genome shotgun (WGS) entry which is preliminary data.</text>
</comment>
<evidence type="ECO:0000313" key="2">
    <source>
        <dbReference type="Proteomes" id="UP000308133"/>
    </source>
</evidence>
<accession>A0A4U7BAQ0</accession>
<name>A0A4U7BAQ0_9PEZI</name>
<evidence type="ECO:0000313" key="1">
    <source>
        <dbReference type="EMBL" id="TKX27135.1"/>
    </source>
</evidence>